<dbReference type="EMBL" id="BAABME010030703">
    <property type="protein sequence ID" value="GAA0142556.1"/>
    <property type="molecule type" value="Genomic_DNA"/>
</dbReference>
<evidence type="ECO:0000256" key="1">
    <source>
        <dbReference type="SAM" id="Phobius"/>
    </source>
</evidence>
<feature type="transmembrane region" description="Helical" evidence="1">
    <location>
        <begin position="70"/>
        <end position="91"/>
    </location>
</feature>
<keyword evidence="1" id="KW-0472">Membrane</keyword>
<keyword evidence="1" id="KW-0812">Transmembrane</keyword>
<proteinExistence type="predicted"/>
<organism evidence="2 3">
    <name type="scientific">Lithospermum erythrorhizon</name>
    <name type="common">Purple gromwell</name>
    <name type="synonym">Lithospermum officinale var. erythrorhizon</name>
    <dbReference type="NCBI Taxonomy" id="34254"/>
    <lineage>
        <taxon>Eukaryota</taxon>
        <taxon>Viridiplantae</taxon>
        <taxon>Streptophyta</taxon>
        <taxon>Embryophyta</taxon>
        <taxon>Tracheophyta</taxon>
        <taxon>Spermatophyta</taxon>
        <taxon>Magnoliopsida</taxon>
        <taxon>eudicotyledons</taxon>
        <taxon>Gunneridae</taxon>
        <taxon>Pentapetalae</taxon>
        <taxon>asterids</taxon>
        <taxon>lamiids</taxon>
        <taxon>Boraginales</taxon>
        <taxon>Boraginaceae</taxon>
        <taxon>Boraginoideae</taxon>
        <taxon>Lithospermeae</taxon>
        <taxon>Lithospermum</taxon>
    </lineage>
</organism>
<reference evidence="2 3" key="1">
    <citation type="submission" date="2024-01" db="EMBL/GenBank/DDBJ databases">
        <title>The complete chloroplast genome sequence of Lithospermum erythrorhizon: insights into the phylogenetic relationship among Boraginaceae species and the maternal lineages of purple gromwells.</title>
        <authorList>
            <person name="Okada T."/>
            <person name="Watanabe K."/>
        </authorList>
    </citation>
    <scope>NUCLEOTIDE SEQUENCE [LARGE SCALE GENOMIC DNA]</scope>
</reference>
<dbReference type="AlphaFoldDB" id="A0AAV3NUS4"/>
<protein>
    <submittedName>
        <fullName evidence="2">Uncharacterized protein</fullName>
    </submittedName>
</protein>
<dbReference type="Proteomes" id="UP001454036">
    <property type="component" value="Unassembled WGS sequence"/>
</dbReference>
<name>A0AAV3NUS4_LITER</name>
<sequence>MGPWLPTPYTLPSGVTVTKETISKVKSSTTSLLMNNYMLRKDVEGILTGASLDELHNTFSHFQLRVSPHLLGFILNLLLPSFVLIKMVFILGHEEERLNEASALMKLRTKIKILWRFVTVFFNPRLDLTNHYQADITALKRSLEEFQYTSQGLRTQLDYSQLVLADKEKKLEELSLHPSREAVVEAYK</sequence>
<comment type="caution">
    <text evidence="2">The sequence shown here is derived from an EMBL/GenBank/DDBJ whole genome shotgun (WGS) entry which is preliminary data.</text>
</comment>
<accession>A0AAV3NUS4</accession>
<keyword evidence="1" id="KW-1133">Transmembrane helix</keyword>
<evidence type="ECO:0000313" key="3">
    <source>
        <dbReference type="Proteomes" id="UP001454036"/>
    </source>
</evidence>
<evidence type="ECO:0000313" key="2">
    <source>
        <dbReference type="EMBL" id="GAA0142556.1"/>
    </source>
</evidence>
<keyword evidence="3" id="KW-1185">Reference proteome</keyword>
<gene>
    <name evidence="2" type="ORF">LIER_42732</name>
</gene>